<organism evidence="1 2">
    <name type="scientific">Daphnia magna</name>
    <dbReference type="NCBI Taxonomy" id="35525"/>
    <lineage>
        <taxon>Eukaryota</taxon>
        <taxon>Metazoa</taxon>
        <taxon>Ecdysozoa</taxon>
        <taxon>Arthropoda</taxon>
        <taxon>Crustacea</taxon>
        <taxon>Branchiopoda</taxon>
        <taxon>Diplostraca</taxon>
        <taxon>Cladocera</taxon>
        <taxon>Anomopoda</taxon>
        <taxon>Daphniidae</taxon>
        <taxon>Daphnia</taxon>
    </lineage>
</organism>
<evidence type="ECO:0000313" key="1">
    <source>
        <dbReference type="EMBL" id="KZR96585.1"/>
    </source>
</evidence>
<evidence type="ECO:0000313" key="2">
    <source>
        <dbReference type="Proteomes" id="UP000076858"/>
    </source>
</evidence>
<comment type="caution">
    <text evidence="1">The sequence shown here is derived from an EMBL/GenBank/DDBJ whole genome shotgun (WGS) entry which is preliminary data.</text>
</comment>
<dbReference type="EMBL" id="LRGB01024421">
    <property type="protein sequence ID" value="KZR96585.1"/>
    <property type="molecule type" value="Genomic_DNA"/>
</dbReference>
<dbReference type="Proteomes" id="UP000076858">
    <property type="component" value="Unassembled WGS sequence"/>
</dbReference>
<gene>
    <name evidence="1" type="ORF">APZ42_009000</name>
</gene>
<accession>A0A164EA12</accession>
<dbReference type="AlphaFoldDB" id="A0A164EA12"/>
<reference evidence="1 2" key="1">
    <citation type="submission" date="2016-03" db="EMBL/GenBank/DDBJ databases">
        <title>EvidentialGene: Evidence-directed Construction of Genes on Genomes.</title>
        <authorList>
            <person name="Gilbert D.G."/>
            <person name="Choi J.-H."/>
            <person name="Mockaitis K."/>
            <person name="Colbourne J."/>
            <person name="Pfrender M."/>
        </authorList>
    </citation>
    <scope>NUCLEOTIDE SEQUENCE [LARGE SCALE GENOMIC DNA]</scope>
    <source>
        <strain evidence="1 2">Xinb3</strain>
        <tissue evidence="1">Complete organism</tissue>
    </source>
</reference>
<proteinExistence type="predicted"/>
<name>A0A164EA12_9CRUS</name>
<sequence length="99" mass="10867">MVSHRFSIMPTKRANSSPRWCERDKGIACVLVASLSTVITMQPSVKTHTPASDARSWTIMALRPCHLTLSPGTDKKHKTSVLGVCVGTTLDNCMLKKNK</sequence>
<keyword evidence="2" id="KW-1185">Reference proteome</keyword>
<protein>
    <submittedName>
        <fullName evidence="1">Uncharacterized protein</fullName>
    </submittedName>
</protein>